<dbReference type="PANTHER" id="PTHR12526">
    <property type="entry name" value="GLYCOSYLTRANSFERASE"/>
    <property type="match status" value="1"/>
</dbReference>
<accession>A0ABS5VVZ6</accession>
<dbReference type="Gene3D" id="3.40.50.2000">
    <property type="entry name" value="Glycogen Phosphorylase B"/>
    <property type="match status" value="2"/>
</dbReference>
<sequence>MKILHVLTSPRAEGTPRLVLDWLSVKDYEQEVLFLTAKGELKENFQKHCVWQYYNESFPLRVKNFAKVIRLVKNTCKARKPDIVIAWPLGFSHFIAIGAWLAGVKKNIAHAGNPAGESFVGRYIHSWLSFNIGNLFGNKVIACSDYVMESFKKIPFVPSANIFSVYNCANINRFILKESIERSANFIMVATLEKHKDHRTLLHAWKVIENAGVESKLLIVGDGSLRDQLCNLASNLGLKSVSFMGSRDDVPSLLHRNAFFILSTTSQEGFGTVLIEALAAGCLVIASDVPACREVLQNGKYGILTPVANAVQLATVLLQCLQNGYKKLSDKKLKEQIEYASLYTPEKMIERYLKIAEGS</sequence>
<gene>
    <name evidence="2" type="ORF">KK060_16520</name>
</gene>
<reference evidence="2 3" key="1">
    <citation type="submission" date="2021-05" db="EMBL/GenBank/DDBJ databases">
        <title>A Polyphasic approach of four new species of the genus Ohtaekwangia: Ohtaekwangia histidinii sp. nov., Ohtaekwangia cretensis sp. nov., Ohtaekwangia indiensis sp. nov., Ohtaekwangia reichenbachii sp. nov. from diverse environment.</title>
        <authorList>
            <person name="Octaviana S."/>
        </authorList>
    </citation>
    <scope>NUCLEOTIDE SEQUENCE [LARGE SCALE GENOMIC DNA]</scope>
    <source>
        <strain evidence="2 3">PWU20</strain>
    </source>
</reference>
<evidence type="ECO:0000259" key="1">
    <source>
        <dbReference type="Pfam" id="PF00534"/>
    </source>
</evidence>
<dbReference type="CDD" id="cd03811">
    <property type="entry name" value="GT4_GT28_WabH-like"/>
    <property type="match status" value="1"/>
</dbReference>
<name>A0ABS5VVZ6_9BACT</name>
<evidence type="ECO:0000313" key="2">
    <source>
        <dbReference type="EMBL" id="MBT1704899.1"/>
    </source>
</evidence>
<comment type="caution">
    <text evidence="2">The sequence shown here is derived from an EMBL/GenBank/DDBJ whole genome shotgun (WGS) entry which is preliminary data.</text>
</comment>
<feature type="domain" description="Glycosyl transferase family 1" evidence="1">
    <location>
        <begin position="181"/>
        <end position="335"/>
    </location>
</feature>
<dbReference type="Pfam" id="PF00534">
    <property type="entry name" value="Glycos_transf_1"/>
    <property type="match status" value="1"/>
</dbReference>
<evidence type="ECO:0000313" key="3">
    <source>
        <dbReference type="Proteomes" id="UP000772618"/>
    </source>
</evidence>
<keyword evidence="3" id="KW-1185">Reference proteome</keyword>
<proteinExistence type="predicted"/>
<organism evidence="2 3">
    <name type="scientific">Chryseosolibacter indicus</name>
    <dbReference type="NCBI Taxonomy" id="2782351"/>
    <lineage>
        <taxon>Bacteria</taxon>
        <taxon>Pseudomonadati</taxon>
        <taxon>Bacteroidota</taxon>
        <taxon>Cytophagia</taxon>
        <taxon>Cytophagales</taxon>
        <taxon>Chryseotaleaceae</taxon>
        <taxon>Chryseosolibacter</taxon>
    </lineage>
</organism>
<dbReference type="RefSeq" id="WP_254154859.1">
    <property type="nucleotide sequence ID" value="NZ_JAHESD010000041.1"/>
</dbReference>
<dbReference type="EMBL" id="JAHESD010000041">
    <property type="protein sequence ID" value="MBT1704899.1"/>
    <property type="molecule type" value="Genomic_DNA"/>
</dbReference>
<dbReference type="SUPFAM" id="SSF53756">
    <property type="entry name" value="UDP-Glycosyltransferase/glycogen phosphorylase"/>
    <property type="match status" value="1"/>
</dbReference>
<protein>
    <submittedName>
        <fullName evidence="2">Glycosyltransferase</fullName>
    </submittedName>
</protein>
<dbReference type="InterPro" id="IPR001296">
    <property type="entry name" value="Glyco_trans_1"/>
</dbReference>
<dbReference type="Proteomes" id="UP000772618">
    <property type="component" value="Unassembled WGS sequence"/>
</dbReference>
<dbReference type="PANTHER" id="PTHR12526:SF630">
    <property type="entry name" value="GLYCOSYLTRANSFERASE"/>
    <property type="match status" value="1"/>
</dbReference>